<feature type="compositionally biased region" description="Polar residues" evidence="1">
    <location>
        <begin position="489"/>
        <end position="507"/>
    </location>
</feature>
<dbReference type="OrthoDB" id="2564234at2759"/>
<evidence type="ECO:0000313" key="5">
    <source>
        <dbReference type="Proteomes" id="UP000094020"/>
    </source>
</evidence>
<feature type="compositionally biased region" description="Basic and acidic residues" evidence="1">
    <location>
        <begin position="425"/>
        <end position="438"/>
    </location>
</feature>
<name>A0A1B9I0K8_9TREE</name>
<feature type="region of interest" description="Disordered" evidence="1">
    <location>
        <begin position="381"/>
        <end position="507"/>
    </location>
</feature>
<dbReference type="AlphaFoldDB" id="A0A1B9I0K8"/>
<dbReference type="Gene3D" id="2.60.120.260">
    <property type="entry name" value="Galactose-binding domain-like"/>
    <property type="match status" value="2"/>
</dbReference>
<dbReference type="Proteomes" id="UP000094020">
    <property type="component" value="Chromosome 8"/>
</dbReference>
<evidence type="ECO:0000313" key="4">
    <source>
        <dbReference type="EMBL" id="WWC71975.1"/>
    </source>
</evidence>
<dbReference type="GeneID" id="30173126"/>
<dbReference type="KEGG" id="kpin:30173126"/>
<feature type="compositionally biased region" description="Polar residues" evidence="1">
    <location>
        <begin position="632"/>
        <end position="643"/>
    </location>
</feature>
<feature type="compositionally biased region" description="Polar residues" evidence="1">
    <location>
        <begin position="381"/>
        <end position="403"/>
    </location>
</feature>
<gene>
    <name evidence="3" type="ORF">I206_04757</name>
    <name evidence="4" type="ORF">I206_105934</name>
</gene>
<organism evidence="3">
    <name type="scientific">Kwoniella pini CBS 10737</name>
    <dbReference type="NCBI Taxonomy" id="1296096"/>
    <lineage>
        <taxon>Eukaryota</taxon>
        <taxon>Fungi</taxon>
        <taxon>Dikarya</taxon>
        <taxon>Basidiomycota</taxon>
        <taxon>Agaricomycotina</taxon>
        <taxon>Tremellomycetes</taxon>
        <taxon>Tremellales</taxon>
        <taxon>Cryptococcaceae</taxon>
        <taxon>Kwoniella</taxon>
    </lineage>
</organism>
<feature type="transmembrane region" description="Helical" evidence="2">
    <location>
        <begin position="319"/>
        <end position="342"/>
    </location>
</feature>
<feature type="region of interest" description="Disordered" evidence="1">
    <location>
        <begin position="660"/>
        <end position="722"/>
    </location>
</feature>
<keyword evidence="2" id="KW-1133">Transmembrane helix</keyword>
<sequence>MDILLDDACPEITFFSSTGRWIDDHRKGTQYPDDYLSSYSQQTFHTTYGDGDYMQYRFNGTGIKIIGSKRKNHGVYGVKIDDEEETYYSGFSANPIFQTELYTRNNLTTSNEHTITITNYPERPDPQPSSTTDAWLDIDQLIISQNLSGDVYTTTIDNIAPGISYDGTWTSDKGYSANYNKTIHISYQTGDSFILPFTGSSIQVFSGMNVDHLDYSVSLDGGPEFTYNGTHFERLHQIPHFTASGLTEGQHALKFTNRGRDDIARPVMGFDYAIVNSTISPDGSTSGDTTSQQARPTFAPVSNDSPEQSSGSHHVNAKAIAGGVAGGVIALIAVAILAWHLLCRNPRSKGSRKSSEDQHKSYIDFANSNNLRSLGEVMETKTSSRLRMISNTSGNDSTKVNTISGSYKSSPSKSGSFGKMFSKKSVKEPDPESSRSDSPEGSIAYFYTPHPGRNNRSNSAGSRLSPRRIDAYDDQIYRGPLPVRPRHQVNLQSSQLDRPRNSITSRSSIYSQGGETYITDRLDSIQQTFANGNSPIPLPSPPSQESSEYEHMPLPPIPAVVNAASTIQGNGGSSTSDRPNFVHADASSALLPSATIQQSLKSTERPLPANTSSVKVSSSSATNFSPFSTSTRSTGQTATSSPVTPGDYKRGILGLVLDTTPFNIPGAEPTSSENTATQSSNSKSRLFNLTPSILDLEPPIASPPPGYEHAMTSQQEQRSLET</sequence>
<reference evidence="3" key="3">
    <citation type="submission" date="2016-07" db="EMBL/GenBank/DDBJ databases">
        <title>Evolution of pathogenesis and genome organization in the Tremellales.</title>
        <authorList>
            <person name="Cuomo C."/>
            <person name="Litvintseva A."/>
            <person name="Heitman J."/>
            <person name="Chen Y."/>
            <person name="Sun S."/>
            <person name="Springer D."/>
            <person name="Dromer F."/>
            <person name="Young S."/>
            <person name="Zeng Q."/>
            <person name="Chapman S."/>
            <person name="Gujja S."/>
            <person name="Saif S."/>
            <person name="Birren B."/>
        </authorList>
    </citation>
    <scope>NUCLEOTIDE SEQUENCE</scope>
    <source>
        <strain evidence="3">CBS 10737</strain>
    </source>
</reference>
<accession>A0A1B9I0K8</accession>
<dbReference type="RefSeq" id="XP_019010289.1">
    <property type="nucleotide sequence ID" value="XM_019156487.1"/>
</dbReference>
<keyword evidence="2" id="KW-0812">Transmembrane</keyword>
<feature type="region of interest" description="Disordered" evidence="1">
    <location>
        <begin position="531"/>
        <end position="551"/>
    </location>
</feature>
<protein>
    <submittedName>
        <fullName evidence="3">Uncharacterized protein</fullName>
    </submittedName>
</protein>
<feature type="compositionally biased region" description="Polar residues" evidence="1">
    <location>
        <begin position="711"/>
        <end position="722"/>
    </location>
</feature>
<evidence type="ECO:0000256" key="2">
    <source>
        <dbReference type="SAM" id="Phobius"/>
    </source>
</evidence>
<proteinExistence type="predicted"/>
<keyword evidence="5" id="KW-1185">Reference proteome</keyword>
<feature type="compositionally biased region" description="Low complexity" evidence="1">
    <location>
        <begin position="609"/>
        <end position="631"/>
    </location>
</feature>
<dbReference type="STRING" id="1296096.A0A1B9I0K8"/>
<reference evidence="3" key="1">
    <citation type="submission" date="2013-07" db="EMBL/GenBank/DDBJ databases">
        <title>The Genome Sequence of Cryptococcus pinus CBS10737.</title>
        <authorList>
            <consortium name="The Broad Institute Genome Sequencing Platform"/>
            <person name="Cuomo C."/>
            <person name="Litvintseva A."/>
            <person name="Chen Y."/>
            <person name="Heitman J."/>
            <person name="Sun S."/>
            <person name="Springer D."/>
            <person name="Dromer F."/>
            <person name="Young S.K."/>
            <person name="Zeng Q."/>
            <person name="Gargeya S."/>
            <person name="Fitzgerald M."/>
            <person name="Abouelleil A."/>
            <person name="Alvarado L."/>
            <person name="Berlin A.M."/>
            <person name="Chapman S.B."/>
            <person name="Dewar J."/>
            <person name="Goldberg J."/>
            <person name="Griggs A."/>
            <person name="Gujja S."/>
            <person name="Hansen M."/>
            <person name="Howarth C."/>
            <person name="Imamovic A."/>
            <person name="Larimer J."/>
            <person name="McCowan C."/>
            <person name="Murphy C."/>
            <person name="Pearson M."/>
            <person name="Priest M."/>
            <person name="Roberts A."/>
            <person name="Saif S."/>
            <person name="Shea T."/>
            <person name="Sykes S."/>
            <person name="Wortman J."/>
            <person name="Nusbaum C."/>
            <person name="Birren B."/>
        </authorList>
    </citation>
    <scope>NUCLEOTIDE SEQUENCE [LARGE SCALE GENOMIC DNA]</scope>
    <source>
        <strain evidence="3">CBS 10737</strain>
    </source>
</reference>
<dbReference type="EMBL" id="CP144526">
    <property type="protein sequence ID" value="WWC71975.1"/>
    <property type="molecule type" value="Genomic_DNA"/>
</dbReference>
<keyword evidence="2" id="KW-0472">Membrane</keyword>
<feature type="compositionally biased region" description="Polar residues" evidence="1">
    <location>
        <begin position="669"/>
        <end position="691"/>
    </location>
</feature>
<reference evidence="4" key="2">
    <citation type="submission" date="2013-07" db="EMBL/GenBank/DDBJ databases">
        <authorList>
            <consortium name="The Broad Institute Genome Sequencing Platform"/>
            <person name="Cuomo C."/>
            <person name="Litvintseva A."/>
            <person name="Chen Y."/>
            <person name="Heitman J."/>
            <person name="Sun S."/>
            <person name="Springer D."/>
            <person name="Dromer F."/>
            <person name="Young S.K."/>
            <person name="Zeng Q."/>
            <person name="Gargeya S."/>
            <person name="Fitzgerald M."/>
            <person name="Abouelleil A."/>
            <person name="Alvarado L."/>
            <person name="Berlin A.M."/>
            <person name="Chapman S.B."/>
            <person name="Dewar J."/>
            <person name="Goldberg J."/>
            <person name="Griggs A."/>
            <person name="Gujja S."/>
            <person name="Hansen M."/>
            <person name="Howarth C."/>
            <person name="Imamovic A."/>
            <person name="Larimer J."/>
            <person name="McCowan C."/>
            <person name="Murphy C."/>
            <person name="Pearson M."/>
            <person name="Priest M."/>
            <person name="Roberts A."/>
            <person name="Saif S."/>
            <person name="Shea T."/>
            <person name="Sykes S."/>
            <person name="Wortman J."/>
            <person name="Nusbaum C."/>
            <person name="Birren B."/>
        </authorList>
    </citation>
    <scope>NUCLEOTIDE SEQUENCE</scope>
    <source>
        <strain evidence="4">CBS 10737</strain>
    </source>
</reference>
<evidence type="ECO:0000313" key="3">
    <source>
        <dbReference type="EMBL" id="OCF49070.1"/>
    </source>
</evidence>
<feature type="compositionally biased region" description="Low complexity" evidence="1">
    <location>
        <begin position="281"/>
        <end position="291"/>
    </location>
</feature>
<feature type="compositionally biased region" description="Low complexity" evidence="1">
    <location>
        <begin position="404"/>
        <end position="420"/>
    </location>
</feature>
<dbReference type="EMBL" id="KI894012">
    <property type="protein sequence ID" value="OCF49070.1"/>
    <property type="molecule type" value="Genomic_DNA"/>
</dbReference>
<feature type="region of interest" description="Disordered" evidence="1">
    <location>
        <begin position="281"/>
        <end position="314"/>
    </location>
</feature>
<reference evidence="4" key="4">
    <citation type="submission" date="2024-02" db="EMBL/GenBank/DDBJ databases">
        <title>Comparative genomics of Cryptococcus and Kwoniella reveals pathogenesis evolution and contrasting modes of karyotype evolution via chromosome fusion or intercentromeric recombination.</title>
        <authorList>
            <person name="Coelho M.A."/>
            <person name="David-Palma M."/>
            <person name="Shea T."/>
            <person name="Bowers K."/>
            <person name="McGinley-Smith S."/>
            <person name="Mohammad A.W."/>
            <person name="Gnirke A."/>
            <person name="Yurkov A.M."/>
            <person name="Nowrousian M."/>
            <person name="Sun S."/>
            <person name="Cuomo C.A."/>
            <person name="Heitman J."/>
        </authorList>
    </citation>
    <scope>NUCLEOTIDE SEQUENCE</scope>
    <source>
        <strain evidence="4">CBS 10737</strain>
    </source>
</reference>
<feature type="compositionally biased region" description="Polar residues" evidence="1">
    <location>
        <begin position="292"/>
        <end position="313"/>
    </location>
</feature>
<evidence type="ECO:0000256" key="1">
    <source>
        <dbReference type="SAM" id="MobiDB-lite"/>
    </source>
</evidence>
<feature type="region of interest" description="Disordered" evidence="1">
    <location>
        <begin position="601"/>
        <end position="646"/>
    </location>
</feature>